<evidence type="ECO:0000256" key="10">
    <source>
        <dbReference type="PIRSR" id="PIRSR602640-2"/>
    </source>
</evidence>
<dbReference type="SUPFAM" id="SSF63829">
    <property type="entry name" value="Calcium-dependent phosphotriesterase"/>
    <property type="match status" value="1"/>
</dbReference>
<feature type="binding site" evidence="10">
    <location>
        <position position="114"/>
    </location>
    <ligand>
        <name>Ca(2+)</name>
        <dbReference type="ChEBI" id="CHEBI:29108"/>
        <label>1</label>
        <note>catalytic</note>
    </ligand>
</feature>
<reference evidence="13" key="3">
    <citation type="submission" date="2025-09" db="UniProtKB">
        <authorList>
            <consortium name="Ensembl"/>
        </authorList>
    </citation>
    <scope>IDENTIFICATION</scope>
</reference>
<accession>A0A8C5DF87</accession>
<evidence type="ECO:0000313" key="14">
    <source>
        <dbReference type="Proteomes" id="UP000694680"/>
    </source>
</evidence>
<dbReference type="Gene3D" id="2.120.10.30">
    <property type="entry name" value="TolB, C-terminal domain"/>
    <property type="match status" value="1"/>
</dbReference>
<feature type="signal peptide" evidence="12">
    <location>
        <begin position="1"/>
        <end position="18"/>
    </location>
</feature>
<feature type="binding site" evidence="10">
    <location>
        <position position="269"/>
    </location>
    <ligand>
        <name>Ca(2+)</name>
        <dbReference type="ChEBI" id="CHEBI:29108"/>
        <label>1</label>
        <note>catalytic</note>
    </ligand>
</feature>
<sequence>MGKLVLTLAVAALSMLLGQRIVNLRERLQSSREVENKHLPNCVSLKDVENGSEDITILDDGVVFISSALNFPGFPSTGEPGRILFLDLQKPNIKPVELQIKGDFDLDSFNPHGISAYIDPKDGAAYLFVVNHPQLSSQVELFRYVENSLQLVHLKTISHELLHSVNDIVAVSLESFYATNDHYFSNQVLKTYVEPILCQPWTNVVYYGPEEVKVVSDGYYYANGINISPDERYIYVSDLLGHRVHMLERKQNNALVPVKSVAVGSLCDNIEVESETGDLWLGCHPNGWKLFMFNPDDPPASEVIRIKNIESDQPVVTQEFADNGQKVVGSSVAAPYGKKLFIGTVFDKTFYCDLK</sequence>
<comment type="cofactor">
    <cofactor evidence="10 12">
        <name>Ca(2+)</name>
        <dbReference type="ChEBI" id="CHEBI:29108"/>
    </cofactor>
    <text evidence="10 12">Binds 2 calcium ions per subunit.</text>
</comment>
<evidence type="ECO:0000256" key="7">
    <source>
        <dbReference type="ARBA" id="ARBA00023157"/>
    </source>
</evidence>
<evidence type="ECO:0000256" key="8">
    <source>
        <dbReference type="ARBA" id="ARBA00023180"/>
    </source>
</evidence>
<keyword evidence="5 12" id="KW-0378">Hydrolase</keyword>
<feature type="binding site" evidence="10">
    <location>
        <position position="167"/>
    </location>
    <ligand>
        <name>Ca(2+)</name>
        <dbReference type="ChEBI" id="CHEBI:29108"/>
        <label>1</label>
        <note>catalytic</note>
    </ligand>
</feature>
<evidence type="ECO:0000256" key="3">
    <source>
        <dbReference type="ARBA" id="ARBA00022723"/>
    </source>
</evidence>
<dbReference type="GO" id="GO:0046872">
    <property type="term" value="F:metal ion binding"/>
    <property type="evidence" value="ECO:0007669"/>
    <property type="project" value="UniProtKB-KW"/>
</dbReference>
<dbReference type="GO" id="GO:0004064">
    <property type="term" value="F:arylesterase activity"/>
    <property type="evidence" value="ECO:0007669"/>
    <property type="project" value="UniProtKB-UniRule"/>
</dbReference>
<evidence type="ECO:0000256" key="9">
    <source>
        <dbReference type="PIRSR" id="PIRSR602640-1"/>
    </source>
</evidence>
<feature type="binding site" evidence="10">
    <location>
        <position position="166"/>
    </location>
    <ligand>
        <name>Ca(2+)</name>
        <dbReference type="ChEBI" id="CHEBI:29108"/>
        <label>1</label>
        <note>catalytic</note>
    </ligand>
</feature>
<dbReference type="RefSeq" id="XP_028326634.1">
    <property type="nucleotide sequence ID" value="XM_028470833.1"/>
</dbReference>
<dbReference type="EC" id="3.1.1.2" evidence="12"/>
<organism evidence="13 14">
    <name type="scientific">Gouania willdenowi</name>
    <name type="common">Blunt-snouted clingfish</name>
    <name type="synonym">Lepadogaster willdenowi</name>
    <dbReference type="NCBI Taxonomy" id="441366"/>
    <lineage>
        <taxon>Eukaryota</taxon>
        <taxon>Metazoa</taxon>
        <taxon>Chordata</taxon>
        <taxon>Craniata</taxon>
        <taxon>Vertebrata</taxon>
        <taxon>Euteleostomi</taxon>
        <taxon>Actinopterygii</taxon>
        <taxon>Neopterygii</taxon>
        <taxon>Teleostei</taxon>
        <taxon>Neoteleostei</taxon>
        <taxon>Acanthomorphata</taxon>
        <taxon>Ovalentaria</taxon>
        <taxon>Blenniimorphae</taxon>
        <taxon>Blenniiformes</taxon>
        <taxon>Gobiesocoidei</taxon>
        <taxon>Gobiesocidae</taxon>
        <taxon>Gobiesocinae</taxon>
        <taxon>Gouania</taxon>
    </lineage>
</organism>
<dbReference type="GeneID" id="114478046"/>
<comment type="catalytic activity">
    <reaction evidence="1 12">
        <text>a phenyl acetate + H2O = a phenol + acetate + H(+)</text>
        <dbReference type="Rhea" id="RHEA:17309"/>
        <dbReference type="ChEBI" id="CHEBI:15377"/>
        <dbReference type="ChEBI" id="CHEBI:15378"/>
        <dbReference type="ChEBI" id="CHEBI:30089"/>
        <dbReference type="ChEBI" id="CHEBI:33853"/>
        <dbReference type="ChEBI" id="CHEBI:140310"/>
        <dbReference type="EC" id="3.1.1.2"/>
    </reaction>
</comment>
<feature type="binding site" evidence="10">
    <location>
        <position position="53"/>
    </location>
    <ligand>
        <name>Ca(2+)</name>
        <dbReference type="ChEBI" id="CHEBI:29108"/>
        <label>1</label>
        <note>catalytic</note>
    </ligand>
</feature>
<evidence type="ECO:0000256" key="2">
    <source>
        <dbReference type="ARBA" id="ARBA00008595"/>
    </source>
</evidence>
<dbReference type="PANTHER" id="PTHR11799">
    <property type="entry name" value="PARAOXONASE"/>
    <property type="match status" value="1"/>
</dbReference>
<feature type="active site" description="Proton acceptor" evidence="9">
    <location>
        <position position="112"/>
    </location>
</feature>
<dbReference type="InterPro" id="IPR051288">
    <property type="entry name" value="Serum_paraoxonase/arylesterase"/>
</dbReference>
<name>A0A8C5DF87_GOUWI</name>
<reference evidence="13" key="2">
    <citation type="submission" date="2025-08" db="UniProtKB">
        <authorList>
            <consortium name="Ensembl"/>
        </authorList>
    </citation>
    <scope>IDENTIFICATION</scope>
</reference>
<evidence type="ECO:0000256" key="1">
    <source>
        <dbReference type="ARBA" id="ARBA00000368"/>
    </source>
</evidence>
<evidence type="ECO:0000256" key="11">
    <source>
        <dbReference type="PIRSR" id="PIRSR602640-3"/>
    </source>
</evidence>
<dbReference type="InterPro" id="IPR002640">
    <property type="entry name" value="Arylesterase"/>
</dbReference>
<dbReference type="Proteomes" id="UP000694680">
    <property type="component" value="Chromosome 16"/>
</dbReference>
<keyword evidence="4 12" id="KW-0732">Signal</keyword>
<dbReference type="PRINTS" id="PR01785">
    <property type="entry name" value="PARAOXONASE"/>
</dbReference>
<dbReference type="InterPro" id="IPR011042">
    <property type="entry name" value="6-blade_b-propeller_TolB-like"/>
</dbReference>
<gene>
    <name evidence="13" type="primary">LOC114478046</name>
</gene>
<feature type="disulfide bond" description="In form B" evidence="11">
    <location>
        <begin position="42"/>
        <end position="352"/>
    </location>
</feature>
<dbReference type="AlphaFoldDB" id="A0A8C5DF87"/>
<keyword evidence="8 12" id="KW-0325">Glycoprotein</keyword>
<comment type="similarity">
    <text evidence="2 12">Belongs to the paraoxonase family.</text>
</comment>
<dbReference type="OrthoDB" id="423498at2759"/>
<protein>
    <recommendedName>
        <fullName evidence="12">Paraoxonase</fullName>
        <ecNumber evidence="12">3.1.1.2</ecNumber>
    </recommendedName>
</protein>
<feature type="binding site" evidence="10">
    <location>
        <position position="223"/>
    </location>
    <ligand>
        <name>Ca(2+)</name>
        <dbReference type="ChEBI" id="CHEBI:29108"/>
        <label>1</label>
        <note>catalytic</note>
    </ligand>
</feature>
<evidence type="ECO:0000313" key="13">
    <source>
        <dbReference type="Ensembl" id="ENSGWIP00000006142.1"/>
    </source>
</evidence>
<feature type="binding site" evidence="10">
    <location>
        <position position="54"/>
    </location>
    <ligand>
        <name>Ca(2+)</name>
        <dbReference type="ChEBI" id="CHEBI:29108"/>
        <label>2</label>
    </ligand>
</feature>
<proteinExistence type="inferred from homology"/>
<dbReference type="Pfam" id="PF01731">
    <property type="entry name" value="Arylesterase"/>
    <property type="match status" value="1"/>
</dbReference>
<keyword evidence="7 11" id="KW-1015">Disulfide bond</keyword>
<evidence type="ECO:0000256" key="6">
    <source>
        <dbReference type="ARBA" id="ARBA00022837"/>
    </source>
</evidence>
<evidence type="ECO:0000256" key="5">
    <source>
        <dbReference type="ARBA" id="ARBA00022801"/>
    </source>
</evidence>
<keyword evidence="6 10" id="KW-0106">Calcium</keyword>
<evidence type="ECO:0000256" key="12">
    <source>
        <dbReference type="RuleBase" id="RU368025"/>
    </source>
</evidence>
<feature type="chain" id="PRO_5034986439" description="Paraoxonase" evidence="12">
    <location>
        <begin position="19"/>
        <end position="355"/>
    </location>
</feature>
<keyword evidence="3 10" id="KW-0479">Metal-binding</keyword>
<keyword evidence="14" id="KW-1185">Reference proteome</keyword>
<evidence type="ECO:0000256" key="4">
    <source>
        <dbReference type="ARBA" id="ARBA00022729"/>
    </source>
</evidence>
<dbReference type="PANTHER" id="PTHR11799:SF12">
    <property type="entry name" value="PARAOXONASE-RELATED"/>
    <property type="match status" value="1"/>
</dbReference>
<feature type="binding site" evidence="10">
    <location>
        <position position="268"/>
    </location>
    <ligand>
        <name>Ca(2+)</name>
        <dbReference type="ChEBI" id="CHEBI:29108"/>
        <label>1</label>
        <note>catalytic</note>
    </ligand>
</feature>
<dbReference type="Ensembl" id="ENSGWIT00000006793.1">
    <property type="protein sequence ID" value="ENSGWIP00000006142.1"/>
    <property type="gene ID" value="ENSGWIG00000003606.1"/>
</dbReference>
<reference evidence="13" key="1">
    <citation type="submission" date="2020-06" db="EMBL/GenBank/DDBJ databases">
        <authorList>
            <consortium name="Wellcome Sanger Institute Data Sharing"/>
        </authorList>
    </citation>
    <scope>NUCLEOTIDE SEQUENCE [LARGE SCALE GENOMIC DNA]</scope>
</reference>
<dbReference type="FunFam" id="2.120.10.30:FF:000023">
    <property type="entry name" value="Serum paraoxonase/arylesterase 2"/>
    <property type="match status" value="1"/>
</dbReference>